<feature type="region of interest" description="Disordered" evidence="1">
    <location>
        <begin position="381"/>
        <end position="491"/>
    </location>
</feature>
<evidence type="ECO:0000313" key="2">
    <source>
        <dbReference type="EMBL" id="BAU82757.1"/>
    </source>
</evidence>
<organism evidence="2 3">
    <name type="scientific">Streptomyces laurentii</name>
    <dbReference type="NCBI Taxonomy" id="39478"/>
    <lineage>
        <taxon>Bacteria</taxon>
        <taxon>Bacillati</taxon>
        <taxon>Actinomycetota</taxon>
        <taxon>Actinomycetes</taxon>
        <taxon>Kitasatosporales</taxon>
        <taxon>Streptomycetaceae</taxon>
        <taxon>Streptomyces</taxon>
    </lineage>
</organism>
<evidence type="ECO:0000313" key="3">
    <source>
        <dbReference type="Proteomes" id="UP000217676"/>
    </source>
</evidence>
<name>A0A160NVR0_STRLU</name>
<feature type="compositionally biased region" description="Gly residues" evidence="1">
    <location>
        <begin position="299"/>
        <end position="317"/>
    </location>
</feature>
<accession>A0A160NVR0</accession>
<keyword evidence="3" id="KW-1185">Reference proteome</keyword>
<proteinExistence type="predicted"/>
<sequence>MQPADHRRVPLPLAAERGHRVGAQAQRAAEAAQILLALGDEVGAAQPEELDAVLHGTQEAVRLVELGGVGAAHIAAGGEGGERVEGGGAVQGGVAAAVHQLEELDGELDVAQTARAELEFAFDLAGRDVVDDPAAHLLDVGDEVLALGGLPDHRGDGVEVRGAELRVAGHRAGLQEGLELPGLGPALVVGEVGGEGADQRAVAALGAEVGVDRPDDALDRGLRADPHQVGGQPGRRLDGLSLAAVAFAGLVGGLADEDDVHVGDVVQLAAAALAHGDHGEPAPGGVLGRGGLGERERGAQGGGGEVGQFGGGLGDVGGAAHVAGGDPEQTAAVGDAQRDRVGHLGEPALELGETRVQVGRLVGDQGLPVVGVPCEVVGERLGGAEDAEQPVTERLRGEERGGERGPVGGQLGLDQADQAAQREVRVGGGAEGVEEDGVAAQGGELVEVEQPLGGGRVGEPVPQQPGERTAPASRRRHPAAPSTARSVRERA</sequence>
<feature type="region of interest" description="Disordered" evidence="1">
    <location>
        <begin position="276"/>
        <end position="329"/>
    </location>
</feature>
<protein>
    <submittedName>
        <fullName evidence="2">Glutamate-ammonia-ligase adenylyltransferase domain protein</fullName>
    </submittedName>
</protein>
<dbReference type="GO" id="GO:0016779">
    <property type="term" value="F:nucleotidyltransferase activity"/>
    <property type="evidence" value="ECO:0007669"/>
    <property type="project" value="UniProtKB-KW"/>
</dbReference>
<gene>
    <name evidence="2" type="ORF">SLA_1819</name>
</gene>
<keyword evidence="2" id="KW-0436">Ligase</keyword>
<dbReference type="KEGG" id="slau:SLA_1819"/>
<feature type="compositionally biased region" description="Basic and acidic residues" evidence="1">
    <location>
        <begin position="391"/>
        <end position="403"/>
    </location>
</feature>
<dbReference type="AlphaFoldDB" id="A0A160NVR0"/>
<keyword evidence="2" id="KW-0808">Transferase</keyword>
<reference evidence="2 3" key="1">
    <citation type="journal article" date="2016" name="Genome Announc.">
        <title>Complete Genome Sequence of Thiostrepton-Producing Streptomyces laurentii ATCC 31255.</title>
        <authorList>
            <person name="Doi K."/>
            <person name="Fujino Y."/>
            <person name="Nagayoshi Y."/>
            <person name="Ohshima T."/>
            <person name="Ogata S."/>
        </authorList>
    </citation>
    <scope>NUCLEOTIDE SEQUENCE [LARGE SCALE GENOMIC DNA]</scope>
    <source>
        <strain evidence="2 3">ATCC 31255</strain>
    </source>
</reference>
<evidence type="ECO:0000256" key="1">
    <source>
        <dbReference type="SAM" id="MobiDB-lite"/>
    </source>
</evidence>
<dbReference type="EMBL" id="AP017424">
    <property type="protein sequence ID" value="BAU82757.1"/>
    <property type="molecule type" value="Genomic_DNA"/>
</dbReference>
<keyword evidence="2" id="KW-0548">Nucleotidyltransferase</keyword>
<dbReference type="GO" id="GO:0016874">
    <property type="term" value="F:ligase activity"/>
    <property type="evidence" value="ECO:0007669"/>
    <property type="project" value="UniProtKB-KW"/>
</dbReference>
<dbReference type="Proteomes" id="UP000217676">
    <property type="component" value="Chromosome"/>
</dbReference>